<proteinExistence type="predicted"/>
<name>A0ACB8HS86_CITSI</name>
<accession>A0ACB8HS86</accession>
<dbReference type="EMBL" id="CM039178">
    <property type="protein sequence ID" value="KAH9677664.1"/>
    <property type="molecule type" value="Genomic_DNA"/>
</dbReference>
<reference evidence="2" key="1">
    <citation type="journal article" date="2023" name="Hortic. Res.">
        <title>A chromosome-level phased genome enabling allele-level studies in sweet orange: a case study on citrus Huanglongbing tolerance.</title>
        <authorList>
            <person name="Wu B."/>
            <person name="Yu Q."/>
            <person name="Deng Z."/>
            <person name="Duan Y."/>
            <person name="Luo F."/>
            <person name="Gmitter F. Jr."/>
        </authorList>
    </citation>
    <scope>NUCLEOTIDE SEQUENCE [LARGE SCALE GENOMIC DNA]</scope>
    <source>
        <strain evidence="2">cv. Valencia</strain>
    </source>
</reference>
<keyword evidence="2" id="KW-1185">Reference proteome</keyword>
<comment type="caution">
    <text evidence="1">The sequence shown here is derived from an EMBL/GenBank/DDBJ whole genome shotgun (WGS) entry which is preliminary data.</text>
</comment>
<evidence type="ECO:0000313" key="2">
    <source>
        <dbReference type="Proteomes" id="UP000829398"/>
    </source>
</evidence>
<evidence type="ECO:0000313" key="1">
    <source>
        <dbReference type="EMBL" id="KAH9677664.1"/>
    </source>
</evidence>
<protein>
    <submittedName>
        <fullName evidence="1">Retrovirus-related pol polyprotein from transposon RE1</fullName>
    </submittedName>
</protein>
<dbReference type="Proteomes" id="UP000829398">
    <property type="component" value="Chromosome 9"/>
</dbReference>
<sequence>MIWRKQVLTTIRGNRLEDFISGNQIIPEQYISNTIADGSVQRITNPAYINWRAQDQTLLGWILSSISEGILNTVLNCENSFEAWRSIEKQFGVQSEARVMQLRYEMNVLRKENMSVEEYCLKVKAVADKLACAGSPVSEKDLLMQILNGLGPGFLDLASIITANKMSYDDAYALLLTHEARMEQNHNTKDLFSANYGMMNANYSQFRGNNKRGGYSGYQGQFNAGNRNQNGGRGMFFNSFSRGFPAGGYTGNAGGRGQQMNAYAYKPVLNNRHNFNVNHGSTSMPNGNGSDDNVLICQICHKAGHAADVCWHRHFDGYAPQPRQFGRGRGHKSAYMANFDPQIGFTSQFEDSFATEYPGYHGYHPPDMNASVASVSHHSSDMHSVPGAAYIANFEGPADEGWYLDSGATHHITNSMANMHIRDQFTGADQLIIGNGQGLPITHVGDASFLFKSSNSTHKHSPIVLKDILLVPSITKNLLSISKLTTDNNLSVEFLGNVCFVNDSLRGQVLLQGLAEKGLYRLLLKSSSSSQLSSSFLSHMCSNKPLSMLSCCCFNSVPSGVVTESQKSCNQTDDSSCKTSVNKAILLHRKFGHPNHQILTHILKTAKSIHLPAYQKQQMHQYICEACQMGKTHKLHFPITETKTSKTLELIHTDLWGPSPIISRDGYQYYISFVDDYSRHPCPHTHHQNGLVERKHRHIVELGLTLLAQAQLPFKFWWDAFHTAVYHINRLPSPVLHLLTPYEKTFKHKPDYDFLRCFGCSCYPYLRDYNKHKFAYHSSKCIFIGYSPSHKGYKCLHPSGRVYVARHVTFDESVFPYATEFVFHSHAKTDSQISHSHTPQQIHHISSLPVNNSTGNLNSVRSGSSSSSHSDHLEQTATDQNSQQATINDRSPFHTCPTIVESIQNIPEPPHHSLPIQSHHPSNTSFYPYTQPNTHQMITRSKAGIFKPKIYTAVLTHKEPDTVQEALNDSKWLQAMREEYDALIKNNTWTLVPRQADQHVVGNKWVYRIKYNTDGSVAKYKARLVAKGFQQVAGINYFETFSPVVKSATVRVILSLAVMNQWRIRQVDVNNAFLNGELTEEVFMSQPDGFIDAQRSDFVCKLHKSLYGLKQAPRAWYDKLKGCLISWGFTTTSSDTSLFVRKIKTSMIIVLIYVDDILITGPNTEELEGFITEFSKTFALKDLGVLSYFLGIEVLYDADCMYLSQRKYIRDLLSKVEMTECKGIDTPMSTGSKLQKIVQGELGYYLEDPTHYRSIVGGMQYLILTRPEIAFAVNKLSQYVAAPTLQHLMACKRVLRYLKATQDYGLKFFREGSLTLTSFTDADWACDLDDRKSVGAYCIYLGNNLISWSSKKQSVITRSSAKSEYRALASVSAELTWLQSLFSELGLSCIEKPIIWCDNISATELAKNPVYHSRTKHIEIDMHFIRNKVLAGELIIHYVPSEEQIADIMTKPLSFVRFNYLRSKLNVHLCPLSLRGAVRAAHYAEQKKVKTKMKKIQSKLQGKCVSSASSANSSAD</sequence>
<gene>
    <name evidence="1" type="ORF">KPL71_025448</name>
</gene>
<organism evidence="1 2">
    <name type="scientific">Citrus sinensis</name>
    <name type="common">Sweet orange</name>
    <name type="synonym">Citrus aurantium var. sinensis</name>
    <dbReference type="NCBI Taxonomy" id="2711"/>
    <lineage>
        <taxon>Eukaryota</taxon>
        <taxon>Viridiplantae</taxon>
        <taxon>Streptophyta</taxon>
        <taxon>Embryophyta</taxon>
        <taxon>Tracheophyta</taxon>
        <taxon>Spermatophyta</taxon>
        <taxon>Magnoliopsida</taxon>
        <taxon>eudicotyledons</taxon>
        <taxon>Gunneridae</taxon>
        <taxon>Pentapetalae</taxon>
        <taxon>rosids</taxon>
        <taxon>malvids</taxon>
        <taxon>Sapindales</taxon>
        <taxon>Rutaceae</taxon>
        <taxon>Aurantioideae</taxon>
        <taxon>Citrus</taxon>
    </lineage>
</organism>